<keyword evidence="3" id="KW-0732">Signal</keyword>
<evidence type="ECO:0000256" key="2">
    <source>
        <dbReference type="SAM" id="Phobius"/>
    </source>
</evidence>
<protein>
    <submittedName>
        <fullName evidence="4">Uncharacterized protein</fullName>
    </submittedName>
</protein>
<evidence type="ECO:0000313" key="5">
    <source>
        <dbReference type="Proteomes" id="UP001499978"/>
    </source>
</evidence>
<dbReference type="Proteomes" id="UP001499978">
    <property type="component" value="Unassembled WGS sequence"/>
</dbReference>
<organism evidence="4 5">
    <name type="scientific">Pilimelia columellifera subsp. columellifera</name>
    <dbReference type="NCBI Taxonomy" id="706583"/>
    <lineage>
        <taxon>Bacteria</taxon>
        <taxon>Bacillati</taxon>
        <taxon>Actinomycetota</taxon>
        <taxon>Actinomycetes</taxon>
        <taxon>Micromonosporales</taxon>
        <taxon>Micromonosporaceae</taxon>
        <taxon>Pilimelia</taxon>
    </lineage>
</organism>
<comment type="caution">
    <text evidence="4">The sequence shown here is derived from an EMBL/GenBank/DDBJ whole genome shotgun (WGS) entry which is preliminary data.</text>
</comment>
<feature type="compositionally biased region" description="Acidic residues" evidence="1">
    <location>
        <begin position="75"/>
        <end position="85"/>
    </location>
</feature>
<sequence length="85" mass="9099">MIRPAALWLALALASPAFFMVATGQQEVDTALITFLIAVPVSMIMLTALRFVTAGYGHRPEADRAVPGRRATDQSADEDALAEPN</sequence>
<dbReference type="RefSeq" id="WP_344169151.1">
    <property type="nucleotide sequence ID" value="NZ_BAAARY010000003.1"/>
</dbReference>
<keyword evidence="2" id="KW-0472">Membrane</keyword>
<gene>
    <name evidence="4" type="ORF">GCM10010201_10720</name>
</gene>
<feature type="compositionally biased region" description="Basic and acidic residues" evidence="1">
    <location>
        <begin position="59"/>
        <end position="72"/>
    </location>
</feature>
<evidence type="ECO:0000256" key="1">
    <source>
        <dbReference type="SAM" id="MobiDB-lite"/>
    </source>
</evidence>
<accession>A0ABP6AI91</accession>
<reference evidence="5" key="1">
    <citation type="journal article" date="2019" name="Int. J. Syst. Evol. Microbiol.">
        <title>The Global Catalogue of Microorganisms (GCM) 10K type strain sequencing project: providing services to taxonomists for standard genome sequencing and annotation.</title>
        <authorList>
            <consortium name="The Broad Institute Genomics Platform"/>
            <consortium name="The Broad Institute Genome Sequencing Center for Infectious Disease"/>
            <person name="Wu L."/>
            <person name="Ma J."/>
        </authorList>
    </citation>
    <scope>NUCLEOTIDE SEQUENCE [LARGE SCALE GENOMIC DNA]</scope>
    <source>
        <strain evidence="5">JCM 3367</strain>
    </source>
</reference>
<name>A0ABP6AI91_9ACTN</name>
<proteinExistence type="predicted"/>
<dbReference type="EMBL" id="BAAARY010000003">
    <property type="protein sequence ID" value="GAA2516017.1"/>
    <property type="molecule type" value="Genomic_DNA"/>
</dbReference>
<feature type="signal peptide" evidence="3">
    <location>
        <begin position="1"/>
        <end position="19"/>
    </location>
</feature>
<feature type="transmembrane region" description="Helical" evidence="2">
    <location>
        <begin position="31"/>
        <end position="52"/>
    </location>
</feature>
<keyword evidence="5" id="KW-1185">Reference proteome</keyword>
<keyword evidence="2" id="KW-0812">Transmembrane</keyword>
<keyword evidence="2" id="KW-1133">Transmembrane helix</keyword>
<feature type="region of interest" description="Disordered" evidence="1">
    <location>
        <begin position="59"/>
        <end position="85"/>
    </location>
</feature>
<evidence type="ECO:0000313" key="4">
    <source>
        <dbReference type="EMBL" id="GAA2516017.1"/>
    </source>
</evidence>
<feature type="chain" id="PRO_5047243220" evidence="3">
    <location>
        <begin position="20"/>
        <end position="85"/>
    </location>
</feature>
<evidence type="ECO:0000256" key="3">
    <source>
        <dbReference type="SAM" id="SignalP"/>
    </source>
</evidence>